<evidence type="ECO:0000313" key="5">
    <source>
        <dbReference type="Proteomes" id="UP000428803"/>
    </source>
</evidence>
<dbReference type="GO" id="GO:0016705">
    <property type="term" value="F:oxidoreductase activity, acting on paired donors, with incorporation or reduction of molecular oxygen"/>
    <property type="evidence" value="ECO:0007669"/>
    <property type="project" value="InterPro"/>
</dbReference>
<gene>
    <name evidence="4" type="ORF">EUU25_04725</name>
</gene>
<dbReference type="InterPro" id="IPR019949">
    <property type="entry name" value="CmoO-like"/>
</dbReference>
<dbReference type="Pfam" id="PF00296">
    <property type="entry name" value="Bac_luciferase"/>
    <property type="match status" value="1"/>
</dbReference>
<dbReference type="EMBL" id="CP035733">
    <property type="protein sequence ID" value="QGY79978.1"/>
    <property type="molecule type" value="Genomic_DNA"/>
</dbReference>
<dbReference type="SUPFAM" id="SSF51679">
    <property type="entry name" value="Bacterial luciferase-like"/>
    <property type="match status" value="1"/>
</dbReference>
<feature type="domain" description="Luciferase-like" evidence="3">
    <location>
        <begin position="14"/>
        <end position="295"/>
    </location>
</feature>
<sequence>MTKFSLLDLVPVVEGGTVATALANAADLAQHCEKLGFTRYWVAEHHGMRGIASAATSVVIAHIAAATQSIRVGSGGIMLPNHAPLVIAEQFGTLDALYPGRIDLGLGRAPGSDQRVATAIRRTLDSDPNAFPRDVMELQSYFADDGQTGIVATPGAGADVRLYILGSSLYGAQVAAALGLPFAFASHFAPDMLDEALHIYRSHFKPSAVLEAPYAMAAFNIIAAPTDSEAAYLATSMQQSFVSLRSGNPRQMPPPAEGYYESLPLQFQGMLDHVLSCSAIGEPESVKTAVTAFVDRTKADEIIVACSIFDHEMRKRSLEFAAEILTSH</sequence>
<evidence type="ECO:0000259" key="3">
    <source>
        <dbReference type="Pfam" id="PF00296"/>
    </source>
</evidence>
<organism evidence="4 5">
    <name type="scientific">Sphingorhabdus lacus</name>
    <dbReference type="NCBI Taxonomy" id="392610"/>
    <lineage>
        <taxon>Bacteria</taxon>
        <taxon>Pseudomonadati</taxon>
        <taxon>Pseudomonadota</taxon>
        <taxon>Alphaproteobacteria</taxon>
        <taxon>Sphingomonadales</taxon>
        <taxon>Sphingomonadaceae</taxon>
        <taxon>Sphingorhabdus</taxon>
    </lineage>
</organism>
<keyword evidence="5" id="KW-1185">Reference proteome</keyword>
<dbReference type="InterPro" id="IPR050766">
    <property type="entry name" value="Bact_Lucif_Oxidored"/>
</dbReference>
<dbReference type="RefSeq" id="WP_158898754.1">
    <property type="nucleotide sequence ID" value="NZ_CP035733.1"/>
</dbReference>
<evidence type="ECO:0000313" key="4">
    <source>
        <dbReference type="EMBL" id="QGY79978.1"/>
    </source>
</evidence>
<dbReference type="OrthoDB" id="9780518at2"/>
<protein>
    <recommendedName>
        <fullName evidence="2">Luciferase-like monooxygenase</fullName>
    </recommendedName>
</protein>
<dbReference type="InterPro" id="IPR036661">
    <property type="entry name" value="Luciferase-like_sf"/>
</dbReference>
<dbReference type="InterPro" id="IPR011251">
    <property type="entry name" value="Luciferase-like_dom"/>
</dbReference>
<dbReference type="NCBIfam" id="TIGR03558">
    <property type="entry name" value="oxido_grp_1"/>
    <property type="match status" value="1"/>
</dbReference>
<dbReference type="Gene3D" id="3.20.20.30">
    <property type="entry name" value="Luciferase-like domain"/>
    <property type="match status" value="1"/>
</dbReference>
<dbReference type="PANTHER" id="PTHR30137:SF6">
    <property type="entry name" value="LUCIFERASE-LIKE MONOOXYGENASE"/>
    <property type="match status" value="1"/>
</dbReference>
<evidence type="ECO:0000256" key="2">
    <source>
        <dbReference type="ARBA" id="ARBA00074555"/>
    </source>
</evidence>
<comment type="similarity">
    <text evidence="1">To bacterial alkanal monooxygenase alpha and beta chains.</text>
</comment>
<name>A0A6I6L6F8_9SPHN</name>
<dbReference type="AlphaFoldDB" id="A0A6I6L6F8"/>
<dbReference type="FunFam" id="3.20.20.30:FF:000002">
    <property type="entry name" value="LLM class flavin-dependent oxidoreductase"/>
    <property type="match status" value="1"/>
</dbReference>
<dbReference type="PANTHER" id="PTHR30137">
    <property type="entry name" value="LUCIFERASE-LIKE MONOOXYGENASE"/>
    <property type="match status" value="1"/>
</dbReference>
<dbReference type="CDD" id="cd00347">
    <property type="entry name" value="Flavin_utilizing_monoxygenases"/>
    <property type="match status" value="1"/>
</dbReference>
<accession>A0A6I6L6F8</accession>
<reference evidence="5" key="1">
    <citation type="submission" date="2019-01" db="EMBL/GenBank/DDBJ databases">
        <title>Sphingorhabdus lacus sp.nov., isolated from an oligotrophic freshwater lake.</title>
        <authorList>
            <person name="Park M."/>
        </authorList>
    </citation>
    <scope>NUCLEOTIDE SEQUENCE [LARGE SCALE GENOMIC DNA]</scope>
    <source>
        <strain evidence="5">IMCC1753</strain>
    </source>
</reference>
<dbReference type="GO" id="GO:0005829">
    <property type="term" value="C:cytosol"/>
    <property type="evidence" value="ECO:0007669"/>
    <property type="project" value="TreeGrafter"/>
</dbReference>
<dbReference type="Proteomes" id="UP000428803">
    <property type="component" value="Chromosome"/>
</dbReference>
<dbReference type="KEGG" id="slaa:EUU25_04725"/>
<evidence type="ECO:0000256" key="1">
    <source>
        <dbReference type="ARBA" id="ARBA00007789"/>
    </source>
</evidence>
<proteinExistence type="predicted"/>